<dbReference type="PANTHER" id="PTHR30383:SF5">
    <property type="entry name" value="SGNH HYDROLASE-TYPE ESTERASE DOMAIN-CONTAINING PROTEIN"/>
    <property type="match status" value="1"/>
</dbReference>
<comment type="caution">
    <text evidence="4">The sequence shown here is derived from an EMBL/GenBank/DDBJ whole genome shotgun (WGS) entry which is preliminary data.</text>
</comment>
<dbReference type="SUPFAM" id="SSF49265">
    <property type="entry name" value="Fibronectin type III"/>
    <property type="match status" value="1"/>
</dbReference>
<dbReference type="InterPro" id="IPR036116">
    <property type="entry name" value="FN3_sf"/>
</dbReference>
<dbReference type="Pfam" id="PF13472">
    <property type="entry name" value="Lipase_GDSL_2"/>
    <property type="match status" value="1"/>
</dbReference>
<evidence type="ECO:0000313" key="4">
    <source>
        <dbReference type="EMBL" id="MEN3536680.1"/>
    </source>
</evidence>
<keyword evidence="2" id="KW-0624">Polysaccharide degradation</keyword>
<dbReference type="InterPro" id="IPR013830">
    <property type="entry name" value="SGNH_hydro"/>
</dbReference>
<name>A0ABV0AMZ1_9ACTN</name>
<organism evidence="4 5">
    <name type="scientific">Microbispora maris</name>
    <dbReference type="NCBI Taxonomy" id="3144104"/>
    <lineage>
        <taxon>Bacteria</taxon>
        <taxon>Bacillati</taxon>
        <taxon>Actinomycetota</taxon>
        <taxon>Actinomycetes</taxon>
        <taxon>Streptosporangiales</taxon>
        <taxon>Streptosporangiaceae</taxon>
        <taxon>Microbispora</taxon>
    </lineage>
</organism>
<feature type="domain" description="SGNH hydrolase-type esterase" evidence="3">
    <location>
        <begin position="2"/>
        <end position="203"/>
    </location>
</feature>
<dbReference type="Gene3D" id="3.40.50.1110">
    <property type="entry name" value="SGNH hydrolase"/>
    <property type="match status" value="1"/>
</dbReference>
<proteinExistence type="predicted"/>
<dbReference type="Proteomes" id="UP001447516">
    <property type="component" value="Unassembled WGS sequence"/>
</dbReference>
<dbReference type="CDD" id="cd00063">
    <property type="entry name" value="FN3"/>
    <property type="match status" value="1"/>
</dbReference>
<accession>A0ABV0AMZ1</accession>
<keyword evidence="1" id="KW-0326">Glycosidase</keyword>
<dbReference type="InterPro" id="IPR003961">
    <property type="entry name" value="FN3_dom"/>
</dbReference>
<dbReference type="PANTHER" id="PTHR30383">
    <property type="entry name" value="THIOESTERASE 1/PROTEASE 1/LYSOPHOSPHOLIPASE L1"/>
    <property type="match status" value="1"/>
</dbReference>
<dbReference type="RefSeq" id="WP_346226667.1">
    <property type="nucleotide sequence ID" value="NZ_JBDJAW010000012.1"/>
</dbReference>
<evidence type="ECO:0000256" key="2">
    <source>
        <dbReference type="ARBA" id="ARBA00023326"/>
    </source>
</evidence>
<keyword evidence="2" id="KW-0119">Carbohydrate metabolism</keyword>
<dbReference type="EMBL" id="JBDJAW010000012">
    <property type="protein sequence ID" value="MEN3536680.1"/>
    <property type="molecule type" value="Genomic_DNA"/>
</dbReference>
<evidence type="ECO:0000256" key="1">
    <source>
        <dbReference type="ARBA" id="ARBA00023295"/>
    </source>
</evidence>
<keyword evidence="5" id="KW-1185">Reference proteome</keyword>
<evidence type="ECO:0000259" key="3">
    <source>
        <dbReference type="Pfam" id="PF13472"/>
    </source>
</evidence>
<reference evidence="4 5" key="1">
    <citation type="submission" date="2024-05" db="EMBL/GenBank/DDBJ databases">
        <title>Microbispora sp.ZYX-F-249.</title>
        <authorList>
            <person name="Xie H."/>
        </authorList>
    </citation>
    <scope>NUCLEOTIDE SEQUENCE [LARGE SCALE GENOMIC DNA]</scope>
    <source>
        <strain evidence="4 5">ZYX-F-249</strain>
    </source>
</reference>
<sequence>MGDSISHGLEGDYTWRYRLARHFAACGEPVRFAGPWTGTCALPDLASEEGAAEVRAGGYRPGIVFPGDRHHARWGGLMDEARGGVADAVAAHRPDHLMVALGFNDLAWGVSGPERLLAHVGEFVRRARAVRPDLRFLVADVVRRTPLPHLPHLPGIVEAYNARLPGVLAALSTPDSPVVPVGLAAVYDPYADTYDGLHPNSAGEFKIAKAFADAYSRAFHGGRLDFATPVPAVAEPLPIRPPGGLTVAVRGSTARVSWSRVFGASGYWLDLRDVDAGTGFERSPLPIAACGCDLRLPGAGTYEVRVSAARGDQETAPTRAVRFACRVPATSPGLFREPVDRRQYDWVASQV</sequence>
<dbReference type="InterPro" id="IPR036514">
    <property type="entry name" value="SGNH_hydro_sf"/>
</dbReference>
<dbReference type="CDD" id="cd01833">
    <property type="entry name" value="XynB_like"/>
    <property type="match status" value="1"/>
</dbReference>
<evidence type="ECO:0000313" key="5">
    <source>
        <dbReference type="Proteomes" id="UP001447516"/>
    </source>
</evidence>
<dbReference type="SUPFAM" id="SSF52266">
    <property type="entry name" value="SGNH hydrolase"/>
    <property type="match status" value="1"/>
</dbReference>
<dbReference type="InterPro" id="IPR051532">
    <property type="entry name" value="Ester_Hydrolysis_Enzymes"/>
</dbReference>
<protein>
    <submittedName>
        <fullName evidence="4">GDSL-type esterase/lipase family protein</fullName>
    </submittedName>
</protein>
<gene>
    <name evidence="4" type="ORF">AAH991_16315</name>
</gene>
<keyword evidence="1" id="KW-0378">Hydrolase</keyword>